<dbReference type="PANTHER" id="PTHR43431:SF7">
    <property type="entry name" value="OXIDOREDUCTASE, SHORT CHAIN DEHYDROGENASE_REDUCTASE FAMILY (AFU_ORTHOLOGUE AFUA_5G14000)"/>
    <property type="match status" value="1"/>
</dbReference>
<dbReference type="Gene3D" id="3.40.50.720">
    <property type="entry name" value="NAD(P)-binding Rossmann-like Domain"/>
    <property type="match status" value="1"/>
</dbReference>
<protein>
    <submittedName>
        <fullName evidence="1">Oxidoreductase, short-chain dehydrogenase/reductase family protein</fullName>
    </submittedName>
</protein>
<dbReference type="PANTHER" id="PTHR43431">
    <property type="entry name" value="OXIDOREDUCTASE, SHORT CHAIN DEHYDROGENASE/REDUCTASE FAMILY (AFU_ORTHOLOGUE AFUA_5G14000)"/>
    <property type="match status" value="1"/>
</dbReference>
<dbReference type="OrthoDB" id="5513072at2"/>
<dbReference type="InterPro" id="IPR002347">
    <property type="entry name" value="SDR_fam"/>
</dbReference>
<dbReference type="SUPFAM" id="SSF51735">
    <property type="entry name" value="NAD(P)-binding Rossmann-fold domains"/>
    <property type="match status" value="1"/>
</dbReference>
<gene>
    <name evidence="1" type="ORF">OA50_02631</name>
</gene>
<dbReference type="Pfam" id="PF00106">
    <property type="entry name" value="adh_short"/>
    <property type="match status" value="1"/>
</dbReference>
<dbReference type="Proteomes" id="UP000030960">
    <property type="component" value="Unassembled WGS sequence"/>
</dbReference>
<dbReference type="AlphaFoldDB" id="A0A0B3S0V7"/>
<organism evidence="1 2">
    <name type="scientific">Mameliella alba</name>
    <dbReference type="NCBI Taxonomy" id="561184"/>
    <lineage>
        <taxon>Bacteria</taxon>
        <taxon>Pseudomonadati</taxon>
        <taxon>Pseudomonadota</taxon>
        <taxon>Alphaproteobacteria</taxon>
        <taxon>Rhodobacterales</taxon>
        <taxon>Roseobacteraceae</taxon>
        <taxon>Mameliella</taxon>
    </lineage>
</organism>
<proteinExistence type="predicted"/>
<evidence type="ECO:0000313" key="2">
    <source>
        <dbReference type="Proteomes" id="UP000030960"/>
    </source>
</evidence>
<dbReference type="EMBL" id="JSUQ01000010">
    <property type="protein sequence ID" value="KHQ52598.1"/>
    <property type="molecule type" value="Genomic_DNA"/>
</dbReference>
<dbReference type="PRINTS" id="PR00081">
    <property type="entry name" value="GDHRDH"/>
</dbReference>
<reference evidence="1 2" key="1">
    <citation type="submission" date="2014-10" db="EMBL/GenBank/DDBJ databases">
        <title>Genome sequence of Ponticoccus sp. strain UMTAT08 isolated from clonal culture of toxic dinoflagellate Alexandrium tamiyavanichii.</title>
        <authorList>
            <person name="Gan H.Y."/>
            <person name="Muhd D.-D."/>
            <person name="Mohd Noor M.E."/>
            <person name="Yeong Y.S."/>
            <person name="Usup G."/>
        </authorList>
    </citation>
    <scope>NUCLEOTIDE SEQUENCE [LARGE SCALE GENOMIC DNA]</scope>
    <source>
        <strain evidence="1 2">UMTAT08</strain>
    </source>
</reference>
<comment type="caution">
    <text evidence="1">The sequence shown here is derived from an EMBL/GenBank/DDBJ whole genome shotgun (WGS) entry which is preliminary data.</text>
</comment>
<keyword evidence="2" id="KW-1185">Reference proteome</keyword>
<accession>A0A0B3S0V7</accession>
<sequence>MPRPLCLIIGHGPGLGAAYAQCFMEAGHDLALLSRSGARFEGRAQPGATVSALACDAADPTVLTQALDDATRDHGLPDVLIYNADLAMFGTLDDLDENQFEQSWRVGTLGLYTAARTLGRKMAARGSGTIIVSGATAALRGRDWTTAFAPTKAAQRVLAQSLAKQLGPKGVHVAYNLIDGVIDTADTRSDFAKGKPDDFFIQPDRIAATALMLARQDRSAWTFEIDLRPFGETW</sequence>
<dbReference type="InterPro" id="IPR036291">
    <property type="entry name" value="NAD(P)-bd_dom_sf"/>
</dbReference>
<evidence type="ECO:0000313" key="1">
    <source>
        <dbReference type="EMBL" id="KHQ52598.1"/>
    </source>
</evidence>
<name>A0A0B3S0V7_9RHOB</name>
<dbReference type="STRING" id="561184.SAMN05216376_108216"/>
<dbReference type="RefSeq" id="WP_043142106.1">
    <property type="nucleotide sequence ID" value="NZ_JSUQ01000010.1"/>
</dbReference>